<dbReference type="InterPro" id="IPR011990">
    <property type="entry name" value="TPR-like_helical_dom_sf"/>
</dbReference>
<dbReference type="OrthoDB" id="434695at2759"/>
<keyword evidence="3" id="KW-1185">Reference proteome</keyword>
<evidence type="ECO:0000313" key="3">
    <source>
        <dbReference type="Proteomes" id="UP000189911"/>
    </source>
</evidence>
<dbReference type="Gene3D" id="1.25.40.10">
    <property type="entry name" value="Tetratricopeptide repeat domain"/>
    <property type="match status" value="1"/>
</dbReference>
<feature type="compositionally biased region" description="Polar residues" evidence="1">
    <location>
        <begin position="59"/>
        <end position="70"/>
    </location>
</feature>
<dbReference type="AlphaFoldDB" id="A0A1G4IYQ2"/>
<dbReference type="GO" id="GO:0006893">
    <property type="term" value="P:Golgi to plasma membrane transport"/>
    <property type="evidence" value="ECO:0007669"/>
    <property type="project" value="TreeGrafter"/>
</dbReference>
<reference evidence="3" key="1">
    <citation type="submission" date="2016-03" db="EMBL/GenBank/DDBJ databases">
        <authorList>
            <person name="Devillers Hugo."/>
        </authorList>
    </citation>
    <scope>NUCLEOTIDE SEQUENCE [LARGE SCALE GENOMIC DNA]</scope>
</reference>
<dbReference type="PANTHER" id="PTHR31975">
    <property type="entry name" value="BUD SITE SELECTION PROTEIN 7-RELATED"/>
    <property type="match status" value="1"/>
</dbReference>
<gene>
    <name evidence="2" type="ORF">LANO_0B05864G</name>
</gene>
<sequence length="691" mass="77798">MSQASIPEVQEDGIGMALEERKAKFFQFQDLGPPDLISIVKYSPSSSNSNSQSSKSRSMQLEPSSSNINTHDLHSKDKLKGEIGTFLYCVGVDTSDPTSIAVSLKNLADLISEKPQNWFGKQKHYKVARITYATWNAFRKCDVEVVVHIPGAVQSYILDARGEILQVPQQDREVLWAETFVCGVVRAITVMSDNADEGEVNNVVETRILNPLTSGELGDVSDRFIDVFPIVYAQGSKLGAPCDVASPSRTNNYLCETLLHVTKLTKNFDRCREMLVALMEKHPECIVLLAKVLLDADLKIDAIALLHKELREQGTSVKEYRSELLCIQAKFLLEEKKDFSAAQKLSQAAADCAPSEFRPWHLLVRSYIGLNDIENALLALNGCPVTPHRESYGFKRVVSLGQDSSNLHLPLPIDVILEDVTSLSSTDVTSEHKALNSSLLNLPAATLKANSRTRYKYLTEIALKTGWEALLKYRSKLFVMEEEYLVSATPPAESDSGSQDTIRSKRLCERWLDSLFMVLYEDLKTYTLWQAEQLHFEAQNTRYQKSTAEWELLGLCALRLGHIDEAARAFQIGLEQRFSAESCRRLLQISLLEHSKVKTDRDASSSQTMAAVLEVDNKLIDLCVKLCCWNHRWYCEFSVLQLETLGHVVHDIGIIKLSNEIRARFPESVMQLVQDNLLDFFANYTHDGYDK</sequence>
<dbReference type="Pfam" id="PF09295">
    <property type="entry name" value="ChAPs"/>
    <property type="match status" value="1"/>
</dbReference>
<dbReference type="EMBL" id="LT598450">
    <property type="protein sequence ID" value="SCU82336.1"/>
    <property type="molecule type" value="Genomic_DNA"/>
</dbReference>
<dbReference type="PANTHER" id="PTHR31975:SF1">
    <property type="entry name" value="BUD SITE SELECTION PROTEIN 7-RELATED"/>
    <property type="match status" value="1"/>
</dbReference>
<dbReference type="InterPro" id="IPR015374">
    <property type="entry name" value="ChAPs"/>
</dbReference>
<dbReference type="Proteomes" id="UP000189911">
    <property type="component" value="Chromosome B"/>
</dbReference>
<proteinExistence type="predicted"/>
<accession>A0A1G4IYQ2</accession>
<evidence type="ECO:0000313" key="2">
    <source>
        <dbReference type="EMBL" id="SCU82336.1"/>
    </source>
</evidence>
<name>A0A1G4IYQ2_9SACH</name>
<organism evidence="2 3">
    <name type="scientific">Lachancea nothofagi CBS 11611</name>
    <dbReference type="NCBI Taxonomy" id="1266666"/>
    <lineage>
        <taxon>Eukaryota</taxon>
        <taxon>Fungi</taxon>
        <taxon>Dikarya</taxon>
        <taxon>Ascomycota</taxon>
        <taxon>Saccharomycotina</taxon>
        <taxon>Saccharomycetes</taxon>
        <taxon>Saccharomycetales</taxon>
        <taxon>Saccharomycetaceae</taxon>
        <taxon>Lachancea</taxon>
    </lineage>
</organism>
<protein>
    <submittedName>
        <fullName evidence="2">LANO_0B05864g1_1</fullName>
    </submittedName>
</protein>
<dbReference type="SUPFAM" id="SSF48452">
    <property type="entry name" value="TPR-like"/>
    <property type="match status" value="1"/>
</dbReference>
<dbReference type="GO" id="GO:0034044">
    <property type="term" value="C:exomer complex"/>
    <property type="evidence" value="ECO:0007669"/>
    <property type="project" value="UniProtKB-ARBA"/>
</dbReference>
<evidence type="ECO:0000256" key="1">
    <source>
        <dbReference type="SAM" id="MobiDB-lite"/>
    </source>
</evidence>
<feature type="compositionally biased region" description="Low complexity" evidence="1">
    <location>
        <begin position="43"/>
        <end position="58"/>
    </location>
</feature>
<feature type="region of interest" description="Disordered" evidence="1">
    <location>
        <begin position="42"/>
        <end position="73"/>
    </location>
</feature>